<evidence type="ECO:0000256" key="5">
    <source>
        <dbReference type="ARBA" id="ARBA00022692"/>
    </source>
</evidence>
<gene>
    <name evidence="10" type="ORF">METZ01_LOCUS174222</name>
</gene>
<organism evidence="10">
    <name type="scientific">marine metagenome</name>
    <dbReference type="NCBI Taxonomy" id="408172"/>
    <lineage>
        <taxon>unclassified sequences</taxon>
        <taxon>metagenomes</taxon>
        <taxon>ecological metagenomes</taxon>
    </lineage>
</organism>
<feature type="transmembrane region" description="Helical" evidence="8">
    <location>
        <begin position="214"/>
        <end position="232"/>
    </location>
</feature>
<reference evidence="10" key="1">
    <citation type="submission" date="2018-05" db="EMBL/GenBank/DDBJ databases">
        <authorList>
            <person name="Lanie J.A."/>
            <person name="Ng W.-L."/>
            <person name="Kazmierczak K.M."/>
            <person name="Andrzejewski T.M."/>
            <person name="Davidsen T.M."/>
            <person name="Wayne K.J."/>
            <person name="Tettelin H."/>
            <person name="Glass J.I."/>
            <person name="Rusch D."/>
            <person name="Podicherti R."/>
            <person name="Tsui H.-C.T."/>
            <person name="Winkler M.E."/>
        </authorList>
    </citation>
    <scope>NUCLEOTIDE SEQUENCE</scope>
</reference>
<dbReference type="PANTHER" id="PTHR42929:SF5">
    <property type="entry name" value="ABC TRANSPORTER PERMEASE PROTEIN"/>
    <property type="match status" value="1"/>
</dbReference>
<accession>A0A382C5J2</accession>
<comment type="similarity">
    <text evidence="2">Belongs to the binding-protein-dependent transport system permease family. CysTW subfamily.</text>
</comment>
<dbReference type="CDD" id="cd06261">
    <property type="entry name" value="TM_PBP2"/>
    <property type="match status" value="1"/>
</dbReference>
<dbReference type="SUPFAM" id="SSF161098">
    <property type="entry name" value="MetI-like"/>
    <property type="match status" value="1"/>
</dbReference>
<evidence type="ECO:0000256" key="2">
    <source>
        <dbReference type="ARBA" id="ARBA00007069"/>
    </source>
</evidence>
<dbReference type="Pfam" id="PF00528">
    <property type="entry name" value="BPD_transp_1"/>
    <property type="match status" value="1"/>
</dbReference>
<sequence length="402" mass="46206">MLIYILITFVLPIADMLLRSVDDKHINHVYPLTFKEYQKWDRKDLPPEEVYKAMYTELGSVIPNIVDTTGMKKAEMKRKRSQEVGKALTRMNYSKSGWKSMIKKTRRQILKNNKKGEIPESYKETMIEINKGWGDQLYWQSMAQMLEPRTAIYYWNAVDRTYDIEKNVVMQEENRRMYMKTWWKTLKVSIYVTVYCLILGFPVAHLLANLPLRYSNILMIFVLLPFWTSLLVRTTAWIVMLQQNGVINGVLVWLGILSDEGRIQMVYNMTGTIIAMTQILLPFMILPLYSVMKVIPKSHMRAAMNLGAKPSKAFIKVYLPQTIPGMSAGGLLVFVLAIGYFITPELVGGKDGQLIGHWIAYHLKTTLNWGLASALGALLLGAMLILYWVYNKIVGIDNIKLG</sequence>
<dbReference type="AlphaFoldDB" id="A0A382C5J2"/>
<proteinExistence type="inferred from homology"/>
<evidence type="ECO:0000256" key="8">
    <source>
        <dbReference type="SAM" id="Phobius"/>
    </source>
</evidence>
<dbReference type="GO" id="GO:0055085">
    <property type="term" value="P:transmembrane transport"/>
    <property type="evidence" value="ECO:0007669"/>
    <property type="project" value="InterPro"/>
</dbReference>
<dbReference type="EMBL" id="UINC01032917">
    <property type="protein sequence ID" value="SVB21368.1"/>
    <property type="molecule type" value="Genomic_DNA"/>
</dbReference>
<evidence type="ECO:0000256" key="7">
    <source>
        <dbReference type="ARBA" id="ARBA00023136"/>
    </source>
</evidence>
<comment type="subcellular location">
    <subcellularLocation>
        <location evidence="1">Cell membrane</location>
        <topology evidence="1">Multi-pass membrane protein</topology>
    </subcellularLocation>
</comment>
<dbReference type="InterPro" id="IPR035906">
    <property type="entry name" value="MetI-like_sf"/>
</dbReference>
<evidence type="ECO:0000256" key="3">
    <source>
        <dbReference type="ARBA" id="ARBA00022448"/>
    </source>
</evidence>
<keyword evidence="4" id="KW-1003">Cell membrane</keyword>
<dbReference type="PROSITE" id="PS50928">
    <property type="entry name" value="ABC_TM1"/>
    <property type="match status" value="1"/>
</dbReference>
<keyword evidence="7 8" id="KW-0472">Membrane</keyword>
<protein>
    <recommendedName>
        <fullName evidence="9">ABC transmembrane type-1 domain-containing protein</fullName>
    </recommendedName>
</protein>
<evidence type="ECO:0000256" key="4">
    <source>
        <dbReference type="ARBA" id="ARBA00022475"/>
    </source>
</evidence>
<evidence type="ECO:0000256" key="6">
    <source>
        <dbReference type="ARBA" id="ARBA00022989"/>
    </source>
</evidence>
<keyword evidence="6 8" id="KW-1133">Transmembrane helix</keyword>
<name>A0A382C5J2_9ZZZZ</name>
<feature type="transmembrane region" description="Helical" evidence="8">
    <location>
        <begin position="369"/>
        <end position="390"/>
    </location>
</feature>
<feature type="domain" description="ABC transmembrane type-1" evidence="9">
    <location>
        <begin position="182"/>
        <end position="390"/>
    </location>
</feature>
<keyword evidence="5 8" id="KW-0812">Transmembrane</keyword>
<keyword evidence="3" id="KW-0813">Transport</keyword>
<dbReference type="InterPro" id="IPR000515">
    <property type="entry name" value="MetI-like"/>
</dbReference>
<evidence type="ECO:0000256" key="1">
    <source>
        <dbReference type="ARBA" id="ARBA00004651"/>
    </source>
</evidence>
<dbReference type="Gene3D" id="1.10.3720.10">
    <property type="entry name" value="MetI-like"/>
    <property type="match status" value="1"/>
</dbReference>
<dbReference type="GO" id="GO:0005886">
    <property type="term" value="C:plasma membrane"/>
    <property type="evidence" value="ECO:0007669"/>
    <property type="project" value="UniProtKB-SubCell"/>
</dbReference>
<evidence type="ECO:0000313" key="10">
    <source>
        <dbReference type="EMBL" id="SVB21368.1"/>
    </source>
</evidence>
<evidence type="ECO:0000259" key="9">
    <source>
        <dbReference type="PROSITE" id="PS50928"/>
    </source>
</evidence>
<feature type="transmembrane region" description="Helical" evidence="8">
    <location>
        <begin position="269"/>
        <end position="292"/>
    </location>
</feature>
<dbReference type="PANTHER" id="PTHR42929">
    <property type="entry name" value="INNER MEMBRANE ABC TRANSPORTER PERMEASE PROTEIN YDCU-RELATED-RELATED"/>
    <property type="match status" value="1"/>
</dbReference>
<feature type="transmembrane region" description="Helical" evidence="8">
    <location>
        <begin position="185"/>
        <end position="208"/>
    </location>
</feature>
<feature type="transmembrane region" description="Helical" evidence="8">
    <location>
        <begin position="313"/>
        <end position="342"/>
    </location>
</feature>